<dbReference type="EMBL" id="BARS01058462">
    <property type="protein sequence ID" value="GAG48608.1"/>
    <property type="molecule type" value="Genomic_DNA"/>
</dbReference>
<feature type="non-terminal residue" evidence="2">
    <location>
        <position position="99"/>
    </location>
</feature>
<dbReference type="InterPro" id="IPR032260">
    <property type="entry name" value="DUF5060"/>
</dbReference>
<accession>X0YJ49</accession>
<proteinExistence type="predicted"/>
<feature type="non-terminal residue" evidence="2">
    <location>
        <position position="1"/>
    </location>
</feature>
<name>X0YJ49_9ZZZZ</name>
<feature type="domain" description="DUF5060" evidence="1">
    <location>
        <begin position="25"/>
        <end position="91"/>
    </location>
</feature>
<gene>
    <name evidence="2" type="ORF">S01H1_85243</name>
</gene>
<dbReference type="InterPro" id="IPR013783">
    <property type="entry name" value="Ig-like_fold"/>
</dbReference>
<protein>
    <recommendedName>
        <fullName evidence="1">DUF5060 domain-containing protein</fullName>
    </recommendedName>
</protein>
<organism evidence="2">
    <name type="scientific">marine sediment metagenome</name>
    <dbReference type="NCBI Taxonomy" id="412755"/>
    <lineage>
        <taxon>unclassified sequences</taxon>
        <taxon>metagenomes</taxon>
        <taxon>ecological metagenomes</taxon>
    </lineage>
</organism>
<evidence type="ECO:0000259" key="1">
    <source>
        <dbReference type="Pfam" id="PF16586"/>
    </source>
</evidence>
<dbReference type="Gene3D" id="2.60.40.10">
    <property type="entry name" value="Immunoglobulins"/>
    <property type="match status" value="1"/>
</dbReference>
<comment type="caution">
    <text evidence="2">The sequence shown here is derived from an EMBL/GenBank/DDBJ whole genome shotgun (WGS) entry which is preliminary data.</text>
</comment>
<dbReference type="Pfam" id="PF16586">
    <property type="entry name" value="DUF5060"/>
    <property type="match status" value="1"/>
</dbReference>
<sequence length="99" mass="11242">ILLAAMAAVLAAPADREASAEETRRVWQQVEVVLEADKDYADPYQDVNVWVDLEGPDFRRRCFGFWDGGDVFRVRITATAPGKWQWRSGSNQNDSRLRG</sequence>
<dbReference type="AlphaFoldDB" id="X0YJ49"/>
<evidence type="ECO:0000313" key="2">
    <source>
        <dbReference type="EMBL" id="GAG48608.1"/>
    </source>
</evidence>
<reference evidence="2" key="1">
    <citation type="journal article" date="2014" name="Front. Microbiol.">
        <title>High frequency of phylogenetically diverse reductive dehalogenase-homologous genes in deep subseafloor sedimentary metagenomes.</title>
        <authorList>
            <person name="Kawai M."/>
            <person name="Futagami T."/>
            <person name="Toyoda A."/>
            <person name="Takaki Y."/>
            <person name="Nishi S."/>
            <person name="Hori S."/>
            <person name="Arai W."/>
            <person name="Tsubouchi T."/>
            <person name="Morono Y."/>
            <person name="Uchiyama I."/>
            <person name="Ito T."/>
            <person name="Fujiyama A."/>
            <person name="Inagaki F."/>
            <person name="Takami H."/>
        </authorList>
    </citation>
    <scope>NUCLEOTIDE SEQUENCE</scope>
    <source>
        <strain evidence="2">Expedition CK06-06</strain>
    </source>
</reference>